<dbReference type="InterPro" id="IPR014710">
    <property type="entry name" value="RmlC-like_jellyroll"/>
</dbReference>
<gene>
    <name evidence="2" type="ORF">ACFPC0_33080</name>
</gene>
<evidence type="ECO:0000259" key="1">
    <source>
        <dbReference type="Pfam" id="PF05899"/>
    </source>
</evidence>
<dbReference type="InterPro" id="IPR008579">
    <property type="entry name" value="UGlyAH_Cupin_dom"/>
</dbReference>
<dbReference type="PANTHER" id="PTHR40943:SF1">
    <property type="entry name" value="CYTOPLASMIC PROTEIN"/>
    <property type="match status" value="1"/>
</dbReference>
<feature type="domain" description="(S)-ureidoglycine aminohydrolase cupin" evidence="1">
    <location>
        <begin position="42"/>
        <end position="113"/>
    </location>
</feature>
<dbReference type="RefSeq" id="WP_381743984.1">
    <property type="nucleotide sequence ID" value="NZ_JBHSDP010000029.1"/>
</dbReference>
<evidence type="ECO:0000313" key="2">
    <source>
        <dbReference type="EMBL" id="MFC4332519.1"/>
    </source>
</evidence>
<organism evidence="2 3">
    <name type="scientific">Streptomyces andamanensis</name>
    <dbReference type="NCBI Taxonomy" id="1565035"/>
    <lineage>
        <taxon>Bacteria</taxon>
        <taxon>Bacillati</taxon>
        <taxon>Actinomycetota</taxon>
        <taxon>Actinomycetes</taxon>
        <taxon>Kitasatosporales</taxon>
        <taxon>Streptomycetaceae</taxon>
        <taxon>Streptomyces</taxon>
    </lineage>
</organism>
<dbReference type="PANTHER" id="PTHR40943">
    <property type="entry name" value="CYTOPLASMIC PROTEIN-RELATED"/>
    <property type="match status" value="1"/>
</dbReference>
<dbReference type="EMBL" id="JBHSDP010000029">
    <property type="protein sequence ID" value="MFC4332519.1"/>
    <property type="molecule type" value="Genomic_DNA"/>
</dbReference>
<sequence>MTHSFALHVPAVPDSELVPEPLDPAQIVSGSPEVTGKVLWESADGRQARGIWQITPGVVTDTEADELFFVVSGSATIEVKGGPTLRVGPGDVAVLREGDRTTWTVHETLRKVYAVDL</sequence>
<accession>A0ABV8TP43</accession>
<dbReference type="InterPro" id="IPR011051">
    <property type="entry name" value="RmlC_Cupin_sf"/>
</dbReference>
<proteinExistence type="predicted"/>
<name>A0ABV8TP43_9ACTN</name>
<comment type="caution">
    <text evidence="2">The sequence shown here is derived from an EMBL/GenBank/DDBJ whole genome shotgun (WGS) entry which is preliminary data.</text>
</comment>
<dbReference type="Gene3D" id="2.60.120.10">
    <property type="entry name" value="Jelly Rolls"/>
    <property type="match status" value="1"/>
</dbReference>
<evidence type="ECO:0000313" key="3">
    <source>
        <dbReference type="Proteomes" id="UP001595824"/>
    </source>
</evidence>
<protein>
    <submittedName>
        <fullName evidence="2">Cupin domain-containing protein</fullName>
    </submittedName>
</protein>
<reference evidence="3" key="1">
    <citation type="journal article" date="2019" name="Int. J. Syst. Evol. Microbiol.">
        <title>The Global Catalogue of Microorganisms (GCM) 10K type strain sequencing project: providing services to taxonomists for standard genome sequencing and annotation.</title>
        <authorList>
            <consortium name="The Broad Institute Genomics Platform"/>
            <consortium name="The Broad Institute Genome Sequencing Center for Infectious Disease"/>
            <person name="Wu L."/>
            <person name="Ma J."/>
        </authorList>
    </citation>
    <scope>NUCLEOTIDE SEQUENCE [LARGE SCALE GENOMIC DNA]</scope>
    <source>
        <strain evidence="3">PCU 347</strain>
    </source>
</reference>
<keyword evidence="3" id="KW-1185">Reference proteome</keyword>
<dbReference type="Pfam" id="PF05899">
    <property type="entry name" value="Cupin_3"/>
    <property type="match status" value="1"/>
</dbReference>
<dbReference type="Proteomes" id="UP001595824">
    <property type="component" value="Unassembled WGS sequence"/>
</dbReference>
<dbReference type="SUPFAM" id="SSF51182">
    <property type="entry name" value="RmlC-like cupins"/>
    <property type="match status" value="1"/>
</dbReference>